<comment type="caution">
    <text evidence="1">The sequence shown here is derived from an EMBL/GenBank/DDBJ whole genome shotgun (WGS) entry which is preliminary data.</text>
</comment>
<dbReference type="InterPro" id="IPR025543">
    <property type="entry name" value="Dodecin-like"/>
</dbReference>
<sequence>MGVYKIIDIVGTSEKSFADAAKNAVNEVAKTVKNIRRAEVTKLDVKVENDKVTLYRAELNISFEIERK</sequence>
<protein>
    <recommendedName>
        <fullName evidence="2">Dodecin</fullName>
    </recommendedName>
</protein>
<dbReference type="SUPFAM" id="SSF89807">
    <property type="entry name" value="Dodecin-like"/>
    <property type="match status" value="1"/>
</dbReference>
<reference evidence="1" key="1">
    <citation type="journal article" date="2014" name="Front. Microbiol.">
        <title>High frequency of phylogenetically diverse reductive dehalogenase-homologous genes in deep subseafloor sedimentary metagenomes.</title>
        <authorList>
            <person name="Kawai M."/>
            <person name="Futagami T."/>
            <person name="Toyoda A."/>
            <person name="Takaki Y."/>
            <person name="Nishi S."/>
            <person name="Hori S."/>
            <person name="Arai W."/>
            <person name="Tsubouchi T."/>
            <person name="Morono Y."/>
            <person name="Uchiyama I."/>
            <person name="Ito T."/>
            <person name="Fujiyama A."/>
            <person name="Inagaki F."/>
            <person name="Takami H."/>
        </authorList>
    </citation>
    <scope>NUCLEOTIDE SEQUENCE</scope>
    <source>
        <strain evidence="1">Expedition CK06-06</strain>
    </source>
</reference>
<gene>
    <name evidence="1" type="ORF">S01H1_79932</name>
</gene>
<evidence type="ECO:0008006" key="2">
    <source>
        <dbReference type="Google" id="ProtNLM"/>
    </source>
</evidence>
<dbReference type="PANTHER" id="PTHR39324">
    <property type="entry name" value="CALCIUM DODECIN"/>
    <property type="match status" value="1"/>
</dbReference>
<proteinExistence type="predicted"/>
<accession>X0Y5N1</accession>
<dbReference type="PANTHER" id="PTHR39324:SF1">
    <property type="entry name" value="CALCIUM DODECIN"/>
    <property type="match status" value="1"/>
</dbReference>
<dbReference type="Gene3D" id="3.30.1660.10">
    <property type="entry name" value="Flavin-binding protein dodecin"/>
    <property type="match status" value="1"/>
</dbReference>
<organism evidence="1">
    <name type="scientific">marine sediment metagenome</name>
    <dbReference type="NCBI Taxonomy" id="412755"/>
    <lineage>
        <taxon>unclassified sequences</taxon>
        <taxon>metagenomes</taxon>
        <taxon>ecological metagenomes</taxon>
    </lineage>
</organism>
<name>X0Y5N1_9ZZZZ</name>
<dbReference type="Pfam" id="PF07311">
    <property type="entry name" value="Dodecin"/>
    <property type="match status" value="1"/>
</dbReference>
<evidence type="ECO:0000313" key="1">
    <source>
        <dbReference type="EMBL" id="GAG43968.1"/>
    </source>
</evidence>
<dbReference type="EMBL" id="BARS01053928">
    <property type="protein sequence ID" value="GAG43968.1"/>
    <property type="molecule type" value="Genomic_DNA"/>
</dbReference>
<dbReference type="InterPro" id="IPR036694">
    <property type="entry name" value="Dodecin-like_sf"/>
</dbReference>
<dbReference type="AlphaFoldDB" id="X0Y5N1"/>
<dbReference type="InterPro" id="IPR009923">
    <property type="entry name" value="Dodecin"/>
</dbReference>